<dbReference type="PANTHER" id="PTHR22781">
    <property type="entry name" value="DELTA ADAPTIN-RELATED"/>
    <property type="match status" value="1"/>
</dbReference>
<evidence type="ECO:0000256" key="2">
    <source>
        <dbReference type="ARBA" id="ARBA00006613"/>
    </source>
</evidence>
<keyword evidence="3 7" id="KW-0813">Transport</keyword>
<evidence type="ECO:0000256" key="8">
    <source>
        <dbReference type="SAM" id="MobiDB-lite"/>
    </source>
</evidence>
<dbReference type="Gene3D" id="1.25.10.10">
    <property type="entry name" value="Leucine-rich Repeat Variant"/>
    <property type="match status" value="1"/>
</dbReference>
<evidence type="ECO:0000313" key="11">
    <source>
        <dbReference type="Proteomes" id="UP000034164"/>
    </source>
</evidence>
<keyword evidence="7" id="KW-0333">Golgi apparatus</keyword>
<keyword evidence="4" id="KW-0677">Repeat</keyword>
<comment type="subcellular location">
    <subcellularLocation>
        <location evidence="1">Endomembrane system</location>
    </subcellularLocation>
    <subcellularLocation>
        <location evidence="7">Golgi apparatus</location>
    </subcellularLocation>
</comment>
<dbReference type="InterPro" id="IPR016024">
    <property type="entry name" value="ARM-type_fold"/>
</dbReference>
<evidence type="ECO:0000256" key="6">
    <source>
        <dbReference type="ARBA" id="ARBA00023136"/>
    </source>
</evidence>
<dbReference type="PANTHER" id="PTHR22781:SF12">
    <property type="entry name" value="AP-3 COMPLEX SUBUNIT DELTA-1"/>
    <property type="match status" value="1"/>
</dbReference>
<accession>A0A0G2J6S6</accession>
<dbReference type="GO" id="GO:0006896">
    <property type="term" value="P:Golgi to vacuole transport"/>
    <property type="evidence" value="ECO:0007669"/>
    <property type="project" value="TreeGrafter"/>
</dbReference>
<evidence type="ECO:0000256" key="7">
    <source>
        <dbReference type="PIRNR" id="PIRNR037092"/>
    </source>
</evidence>
<dbReference type="GO" id="GO:0010008">
    <property type="term" value="C:endosome membrane"/>
    <property type="evidence" value="ECO:0007669"/>
    <property type="project" value="TreeGrafter"/>
</dbReference>
<dbReference type="EMBL" id="LCZI01001561">
    <property type="protein sequence ID" value="KKZ60291.1"/>
    <property type="molecule type" value="Genomic_DNA"/>
</dbReference>
<dbReference type="Proteomes" id="UP000034164">
    <property type="component" value="Unassembled WGS sequence"/>
</dbReference>
<proteinExistence type="inferred from homology"/>
<sequence length="1063" mass="116589">MQCHRFEKSLYDLIRGLRNHKGNEVEYIQNSIKECRVEVKSQDMDKKATALLKLIYLEMFGYDMSWAAFHVLEVMSSAKYPQKRVGYLGAVQSFRQDTEVLMLATNLLKKDMVSPIVPTMSLPLLTLPHIISPSLALSLLTDVLPRLSHSHPAVRKKAVVNLYRLSLVYPEAFRIAWPKIKERLMDDQEDSSVTAAVINVVCELGLRRPQDFLPLAPRLFELLVDGGNNWMAIKIIKLFATLTPLEPRLVRKLLRPLTNIIQTTTAMSLLYECINGVIQGGILDGAEGVREGEEIANLCVEKLRGMIVMEGDPNLKYVALLAFNRIVSSHPTLVAMQQDVIMDCLDDNDISIRLQALELVSSMVSSNSLRAVVNRLITQLQTSPVTTDDVQVNSSMPVGLTPSADIDGDDPEEQLQSTNRGNESVFVLPNHYRTEVLHRILDICSRDTYSSIVDFEWYVEVLVQLVRLVLPPSGAGSSEPQSQKGDVAVRIGFELRNVAVRVKSVRPEATRAAESLILIDNRGTLFPAASAAGTDILESIAWIVGEYAEYLEVPDRTLTSLIHLSNLSLSGTVLSSYLQAIPKLFVSLTSKSYGWGSSRQSEVSLLLARIIDFLQKLSSHPDLDVQERAIEFLELLRLTAEAISSQGPDSTDAPLLLSSAIPSLFTGLELNPVAIGAQKKVPQPENLDLDKPLNDRLHYILKESENGWLGITDQDDFRDFYYVPDVVSTKQQSYTKESLTPNPIPPATSYQNMPEDFAESAEAKGRRRAERRDRNKDDPFYIRQDDGSSGTSTPFHQVLRTSNGEELDIDSIPIIDLAIESSKNTTLPPATGGERRPKKPRSKPKKVEILGDETIPIGDERAASTAGLTLATATAEKPKIKRSLLEVDSSGLSSLSLEEGSGPGTSGSTAPGLSIHDIARREAEEAEMAKAMREIERLRLEMQRAAERVQAHGVPPEGTLVKRKKKRKDKGDTWVKAKAKTKTKKREGNDGDGDGGDDGSPASSTTTASAAPGGTISEPATTGGEAGEDEVEAKRKKRKKASSSSKKRKDDAAAGSGAGTGTG</sequence>
<comment type="caution">
    <text evidence="10">The sequence shown here is derived from an EMBL/GenBank/DDBJ whole genome shotgun (WGS) entry which is preliminary data.</text>
</comment>
<evidence type="ECO:0000256" key="1">
    <source>
        <dbReference type="ARBA" id="ARBA00004308"/>
    </source>
</evidence>
<feature type="domain" description="Clathrin/coatomer adaptor adaptin-like N-terminal" evidence="9">
    <location>
        <begin position="26"/>
        <end position="638"/>
    </location>
</feature>
<dbReference type="SUPFAM" id="SSF48371">
    <property type="entry name" value="ARM repeat"/>
    <property type="match status" value="1"/>
</dbReference>
<dbReference type="Pfam" id="PF01602">
    <property type="entry name" value="Adaptin_N"/>
    <property type="match status" value="1"/>
</dbReference>
<dbReference type="InterPro" id="IPR017105">
    <property type="entry name" value="AP3_complex_dsu"/>
</dbReference>
<comment type="function">
    <text evidence="7">Part of the AP-3 complex, an adaptor-related complex which is not clathrin-associated. The complex is associated with the Golgi region as well as more peripheral structures. It facilitates the budding of vesicles from the Golgi membrane.</text>
</comment>
<comment type="subunit">
    <text evidence="7">Adaptor protein complex 3 (AP-3) is a heterotetramer.</text>
</comment>
<dbReference type="GO" id="GO:0006623">
    <property type="term" value="P:protein targeting to vacuole"/>
    <property type="evidence" value="ECO:0007669"/>
    <property type="project" value="TreeGrafter"/>
</dbReference>
<evidence type="ECO:0000313" key="10">
    <source>
        <dbReference type="EMBL" id="KKZ60291.1"/>
    </source>
</evidence>
<feature type="compositionally biased region" description="Basic residues" evidence="8">
    <location>
        <begin position="1034"/>
        <end position="1047"/>
    </location>
</feature>
<keyword evidence="6" id="KW-0472">Membrane</keyword>
<evidence type="ECO:0000259" key="9">
    <source>
        <dbReference type="Pfam" id="PF01602"/>
    </source>
</evidence>
<dbReference type="AlphaFoldDB" id="A0A0G2J6S6"/>
<feature type="compositionally biased region" description="Polar residues" evidence="8">
    <location>
        <begin position="731"/>
        <end position="741"/>
    </location>
</feature>
<organism evidence="10 11">
    <name type="scientific">[Emmonsia] crescens</name>
    <dbReference type="NCBI Taxonomy" id="73230"/>
    <lineage>
        <taxon>Eukaryota</taxon>
        <taxon>Fungi</taxon>
        <taxon>Dikarya</taxon>
        <taxon>Ascomycota</taxon>
        <taxon>Pezizomycotina</taxon>
        <taxon>Eurotiomycetes</taxon>
        <taxon>Eurotiomycetidae</taxon>
        <taxon>Onygenales</taxon>
        <taxon>Ajellomycetaceae</taxon>
        <taxon>Emergomyces</taxon>
    </lineage>
</organism>
<dbReference type="OrthoDB" id="10264595at2759"/>
<feature type="region of interest" description="Disordered" evidence="8">
    <location>
        <begin position="947"/>
        <end position="1063"/>
    </location>
</feature>
<reference evidence="11" key="1">
    <citation type="journal article" date="2015" name="PLoS Genet.">
        <title>The dynamic genome and transcriptome of the human fungal pathogen Blastomyces and close relative Emmonsia.</title>
        <authorList>
            <person name="Munoz J.F."/>
            <person name="Gauthier G.M."/>
            <person name="Desjardins C.A."/>
            <person name="Gallo J.E."/>
            <person name="Holder J."/>
            <person name="Sullivan T.D."/>
            <person name="Marty A.J."/>
            <person name="Carmen J.C."/>
            <person name="Chen Z."/>
            <person name="Ding L."/>
            <person name="Gujja S."/>
            <person name="Magrini V."/>
            <person name="Misas E."/>
            <person name="Mitreva M."/>
            <person name="Priest M."/>
            <person name="Saif S."/>
            <person name="Whiston E.A."/>
            <person name="Young S."/>
            <person name="Zeng Q."/>
            <person name="Goldman W.E."/>
            <person name="Mardis E.R."/>
            <person name="Taylor J.W."/>
            <person name="McEwen J.G."/>
            <person name="Clay O.K."/>
            <person name="Klein B.S."/>
            <person name="Cuomo C.A."/>
        </authorList>
    </citation>
    <scope>NUCLEOTIDE SEQUENCE [LARGE SCALE GENOMIC DNA]</scope>
    <source>
        <strain evidence="11">UAMH 3008</strain>
    </source>
</reference>
<evidence type="ECO:0000256" key="4">
    <source>
        <dbReference type="ARBA" id="ARBA00022737"/>
    </source>
</evidence>
<dbReference type="PIRSF" id="PIRSF037092">
    <property type="entry name" value="AP3_complex_delta"/>
    <property type="match status" value="1"/>
</dbReference>
<feature type="region of interest" description="Disordered" evidence="8">
    <location>
        <begin position="731"/>
        <end position="796"/>
    </location>
</feature>
<evidence type="ECO:0000256" key="5">
    <source>
        <dbReference type="ARBA" id="ARBA00022927"/>
    </source>
</evidence>
<name>A0A0G2J6S6_9EURO</name>
<dbReference type="GO" id="GO:0030123">
    <property type="term" value="C:AP-3 adaptor complex"/>
    <property type="evidence" value="ECO:0007669"/>
    <property type="project" value="InterPro"/>
</dbReference>
<feature type="region of interest" description="Disordered" evidence="8">
    <location>
        <begin position="391"/>
        <end position="420"/>
    </location>
</feature>
<gene>
    <name evidence="10" type="ORF">EMCG_04973</name>
</gene>
<feature type="compositionally biased region" description="Polar residues" evidence="8">
    <location>
        <begin position="787"/>
        <end position="796"/>
    </location>
</feature>
<feature type="region of interest" description="Disordered" evidence="8">
    <location>
        <begin position="823"/>
        <end position="847"/>
    </location>
</feature>
<feature type="compositionally biased region" description="Basic and acidic residues" evidence="8">
    <location>
        <begin position="770"/>
        <end position="786"/>
    </location>
</feature>
<protein>
    <recommendedName>
        <fullName evidence="7">AP-3 complex subunit delta</fullName>
    </recommendedName>
</protein>
<dbReference type="GO" id="GO:0005794">
    <property type="term" value="C:Golgi apparatus"/>
    <property type="evidence" value="ECO:0007669"/>
    <property type="project" value="UniProtKB-SubCell"/>
</dbReference>
<comment type="similarity">
    <text evidence="2 7">Belongs to the adaptor complexes large subunit family.</text>
</comment>
<feature type="compositionally biased region" description="Low complexity" evidence="8">
    <location>
        <begin position="999"/>
        <end position="1015"/>
    </location>
</feature>
<keyword evidence="5 7" id="KW-0653">Protein transport</keyword>
<dbReference type="InterPro" id="IPR011989">
    <property type="entry name" value="ARM-like"/>
</dbReference>
<dbReference type="InterPro" id="IPR002553">
    <property type="entry name" value="Clathrin/coatomer_adapt-like_N"/>
</dbReference>
<evidence type="ECO:0000256" key="3">
    <source>
        <dbReference type="ARBA" id="ARBA00022448"/>
    </source>
</evidence>
<dbReference type="VEuPathDB" id="FungiDB:EMCG_04973"/>
<feature type="region of interest" description="Disordered" evidence="8">
    <location>
        <begin position="893"/>
        <end position="912"/>
    </location>
</feature>